<reference evidence="4" key="2">
    <citation type="journal article" date="2013" name="G3 (Bethesda)">
        <title>Genomes of Ashbya fungi isolated from insects reveal four mating-type loci, numerous translocations, lack of transposons, and distinct gene duplications.</title>
        <authorList>
            <person name="Dietrich F.S."/>
            <person name="Voegeli S."/>
            <person name="Kuo S."/>
            <person name="Philippsen P."/>
        </authorList>
    </citation>
    <scope>GENOME REANNOTATION</scope>
    <source>
        <strain evidence="4">ATCC 10895 / CBS 109.51 / FGSC 9923 / NRRL Y-1056</strain>
    </source>
</reference>
<evidence type="ECO:0000313" key="3">
    <source>
        <dbReference type="EMBL" id="AAS50398.1"/>
    </source>
</evidence>
<dbReference type="eggNOG" id="KOG1575">
    <property type="taxonomic scope" value="Eukaryota"/>
</dbReference>
<organism evidence="3 4">
    <name type="scientific">Eremothecium gossypii (strain ATCC 10895 / CBS 109.51 / FGSC 9923 / NRRL Y-1056)</name>
    <name type="common">Yeast</name>
    <name type="synonym">Ashbya gossypii</name>
    <dbReference type="NCBI Taxonomy" id="284811"/>
    <lineage>
        <taxon>Eukaryota</taxon>
        <taxon>Fungi</taxon>
        <taxon>Dikarya</taxon>
        <taxon>Ascomycota</taxon>
        <taxon>Saccharomycotina</taxon>
        <taxon>Saccharomycetes</taxon>
        <taxon>Saccharomycetales</taxon>
        <taxon>Saccharomycetaceae</taxon>
        <taxon>Eremothecium</taxon>
    </lineage>
</organism>
<dbReference type="PANTHER" id="PTHR43625:SF78">
    <property type="entry name" value="PYRIDOXAL REDUCTASE-RELATED"/>
    <property type="match status" value="1"/>
</dbReference>
<name>Q75EP6_EREGS</name>
<evidence type="ECO:0000256" key="1">
    <source>
        <dbReference type="ARBA" id="ARBA00023002"/>
    </source>
</evidence>
<dbReference type="RefSeq" id="NP_982574.1">
    <property type="nucleotide sequence ID" value="NM_207927.1"/>
</dbReference>
<dbReference type="InterPro" id="IPR050791">
    <property type="entry name" value="Aldo-Keto_reductase"/>
</dbReference>
<dbReference type="InterPro" id="IPR023210">
    <property type="entry name" value="NADP_OxRdtase_dom"/>
</dbReference>
<dbReference type="InParanoid" id="Q75EP6"/>
<keyword evidence="4" id="KW-1185">Reference proteome</keyword>
<protein>
    <submittedName>
        <fullName evidence="3">AAR033Wp</fullName>
    </submittedName>
</protein>
<feature type="domain" description="NADP-dependent oxidoreductase" evidence="2">
    <location>
        <begin position="18"/>
        <end position="325"/>
    </location>
</feature>
<dbReference type="CDD" id="cd19077">
    <property type="entry name" value="AKR_AKR8A1-2"/>
    <property type="match status" value="1"/>
</dbReference>
<evidence type="ECO:0000313" key="4">
    <source>
        <dbReference type="Proteomes" id="UP000000591"/>
    </source>
</evidence>
<dbReference type="Gene3D" id="3.20.20.100">
    <property type="entry name" value="NADP-dependent oxidoreductase domain"/>
    <property type="match status" value="1"/>
</dbReference>
<dbReference type="KEGG" id="ago:AGOS_AAR033W"/>
<dbReference type="STRING" id="284811.Q75EP6"/>
<evidence type="ECO:0000259" key="2">
    <source>
        <dbReference type="Pfam" id="PF00248"/>
    </source>
</evidence>
<dbReference type="OMA" id="PSVENCV"/>
<dbReference type="SUPFAM" id="SSF51430">
    <property type="entry name" value="NAD(P)-linked oxidoreductase"/>
    <property type="match status" value="1"/>
</dbReference>
<dbReference type="EMBL" id="AE016814">
    <property type="protein sequence ID" value="AAS50398.1"/>
    <property type="molecule type" value="Genomic_DNA"/>
</dbReference>
<dbReference type="InterPro" id="IPR036812">
    <property type="entry name" value="NAD(P)_OxRdtase_dom_sf"/>
</dbReference>
<keyword evidence="1" id="KW-0560">Oxidoreductase</keyword>
<dbReference type="Pfam" id="PF00248">
    <property type="entry name" value="Aldo_ket_red"/>
    <property type="match status" value="1"/>
</dbReference>
<dbReference type="FunCoup" id="Q75EP6">
    <property type="interactions" value="47"/>
</dbReference>
<dbReference type="GO" id="GO:0016491">
    <property type="term" value="F:oxidoreductase activity"/>
    <property type="evidence" value="ECO:0007669"/>
    <property type="project" value="UniProtKB-KW"/>
</dbReference>
<dbReference type="Proteomes" id="UP000000591">
    <property type="component" value="Chromosome I"/>
</dbReference>
<dbReference type="AlphaFoldDB" id="Q75EP6"/>
<dbReference type="HOGENOM" id="CLU_023205_2_1_1"/>
<dbReference type="OrthoDB" id="37537at2759"/>
<proteinExistence type="predicted"/>
<sequence length="341" mass="37555">MTTTAAQLRKELCRSQTGYGLMGLTWRDVPSEPETAFECMRKAISCCKQGKILFNCGEFYGGDFLNLHYVRDFFRLHPARERVILCVKGAVDNATLQPVGDPVSVRKSMDNCLREIGGYIDIFECARFDPKAVAPGELYPRASIEAVVEYVKAGKIGAIGLSEVTAEQVRAISRDYGEYLACVEVEFSMLSRDILHNGLAQTCAELGIPILCYSPLARGLLTNAISTPDDVPAGDLRRLLARFGHDALANNLQAATFLQEHIIKPRAPPPPLPAVALAWIRSWSGTHKGTHFLPIPGATTPQRVEESLSICELTPEELDSINAFLEQFTAAGRRDEFLARN</sequence>
<dbReference type="GO" id="GO:0005737">
    <property type="term" value="C:cytoplasm"/>
    <property type="evidence" value="ECO:0000318"/>
    <property type="project" value="GO_Central"/>
</dbReference>
<dbReference type="GeneID" id="4618499"/>
<accession>Q75EP6</accession>
<reference evidence="3 4" key="1">
    <citation type="journal article" date="2004" name="Science">
        <title>The Ashbya gossypii genome as a tool for mapping the ancient Saccharomyces cerevisiae genome.</title>
        <authorList>
            <person name="Dietrich F.S."/>
            <person name="Voegeli S."/>
            <person name="Brachat S."/>
            <person name="Lerch A."/>
            <person name="Gates K."/>
            <person name="Steiner S."/>
            <person name="Mohr C."/>
            <person name="Pohlmann R."/>
            <person name="Luedi P."/>
            <person name="Choi S."/>
            <person name="Wing R.A."/>
            <person name="Flavier A."/>
            <person name="Gaffney T.D."/>
            <person name="Philippsen P."/>
        </authorList>
    </citation>
    <scope>NUCLEOTIDE SEQUENCE [LARGE SCALE GENOMIC DNA]</scope>
    <source>
        <strain evidence="4">ATCC 10895 / CBS 109.51 / FGSC 9923 / NRRL Y-1056</strain>
    </source>
</reference>
<gene>
    <name evidence="3" type="ORF">AGOS_AAR033W</name>
</gene>
<dbReference type="PANTHER" id="PTHR43625">
    <property type="entry name" value="AFLATOXIN B1 ALDEHYDE REDUCTASE"/>
    <property type="match status" value="1"/>
</dbReference>